<proteinExistence type="predicted"/>
<name>A0ACB9MBY1_9MYRT</name>
<gene>
    <name evidence="1" type="ORF">MLD38_034646</name>
</gene>
<reference evidence="2" key="1">
    <citation type="journal article" date="2023" name="Front. Plant Sci.">
        <title>Chromosomal-level genome assembly of Melastoma candidum provides insights into trichome evolution.</title>
        <authorList>
            <person name="Zhong Y."/>
            <person name="Wu W."/>
            <person name="Sun C."/>
            <person name="Zou P."/>
            <person name="Liu Y."/>
            <person name="Dai S."/>
            <person name="Zhou R."/>
        </authorList>
    </citation>
    <scope>NUCLEOTIDE SEQUENCE [LARGE SCALE GENOMIC DNA]</scope>
</reference>
<dbReference type="EMBL" id="CM042889">
    <property type="protein sequence ID" value="KAI4321240.1"/>
    <property type="molecule type" value="Genomic_DNA"/>
</dbReference>
<protein>
    <submittedName>
        <fullName evidence="1">Uncharacterized protein</fullName>
    </submittedName>
</protein>
<sequence length="154" mass="16998">MDEEEIDAAEFIEEAESVEQKYGKCLEKKLVSGLFKKSHPVMMMQMMISLLIGGLNMSESIEIAVQPSTCCADCSFPLPGKECLALVRLLNSRAASFIGPQKKLFDKHQANSLDPKRSSSTNTKPTTLHLCTGIELLVLCVERKRKSIPASHIS</sequence>
<organism evidence="1 2">
    <name type="scientific">Melastoma candidum</name>
    <dbReference type="NCBI Taxonomy" id="119954"/>
    <lineage>
        <taxon>Eukaryota</taxon>
        <taxon>Viridiplantae</taxon>
        <taxon>Streptophyta</taxon>
        <taxon>Embryophyta</taxon>
        <taxon>Tracheophyta</taxon>
        <taxon>Spermatophyta</taxon>
        <taxon>Magnoliopsida</taxon>
        <taxon>eudicotyledons</taxon>
        <taxon>Gunneridae</taxon>
        <taxon>Pentapetalae</taxon>
        <taxon>rosids</taxon>
        <taxon>malvids</taxon>
        <taxon>Myrtales</taxon>
        <taxon>Melastomataceae</taxon>
        <taxon>Melastomatoideae</taxon>
        <taxon>Melastomateae</taxon>
        <taxon>Melastoma</taxon>
    </lineage>
</organism>
<evidence type="ECO:0000313" key="1">
    <source>
        <dbReference type="EMBL" id="KAI4321240.1"/>
    </source>
</evidence>
<dbReference type="Proteomes" id="UP001057402">
    <property type="component" value="Chromosome 10"/>
</dbReference>
<accession>A0ACB9MBY1</accession>
<evidence type="ECO:0000313" key="2">
    <source>
        <dbReference type="Proteomes" id="UP001057402"/>
    </source>
</evidence>
<keyword evidence="2" id="KW-1185">Reference proteome</keyword>
<comment type="caution">
    <text evidence="1">The sequence shown here is derived from an EMBL/GenBank/DDBJ whole genome shotgun (WGS) entry which is preliminary data.</text>
</comment>